<feature type="domain" description="Myotubularin phosphatase" evidence="5">
    <location>
        <begin position="122"/>
        <end position="576"/>
    </location>
</feature>
<dbReference type="GO" id="GO:0004438">
    <property type="term" value="F:phosphatidylinositol-3-phosphate phosphatase activity"/>
    <property type="evidence" value="ECO:0007669"/>
    <property type="project" value="TreeGrafter"/>
</dbReference>
<dbReference type="PROSITE" id="PS51339">
    <property type="entry name" value="PPASE_MYOTUBULARIN"/>
    <property type="match status" value="1"/>
</dbReference>
<feature type="region of interest" description="Disordered" evidence="4">
    <location>
        <begin position="598"/>
        <end position="712"/>
    </location>
</feature>
<evidence type="ECO:0000256" key="2">
    <source>
        <dbReference type="PIRSR" id="PIRSR630564-1"/>
    </source>
</evidence>
<feature type="compositionally biased region" description="Low complexity" evidence="4">
    <location>
        <begin position="684"/>
        <end position="697"/>
    </location>
</feature>
<feature type="binding site" evidence="3">
    <location>
        <begin position="365"/>
        <end position="371"/>
    </location>
    <ligand>
        <name>substrate</name>
    </ligand>
</feature>
<dbReference type="InParanoid" id="A0A0C3F4R7"/>
<sequence length="912" mass="100833">MDKIRVSKIEKVTCSKSGITRDGTLHLTAHHLIFSYAEGSDPEMWVPYPLISLVTRLPQTLQGQSPVTFSCRTFETFTISFGGDSDAFDVFESVKELTVAMSVTQLYAFYYVPNPPLAENDGWSLYSPREEFGRMGIGSRTRAWRFTDINKDYSLCPSYPARLVVPTKISDTTLQYAAKYRSKCRIPVLAYLHWANYGSITRCSQPLVGFSQSRSVQDEKLVEAIFQSHWAPESRASNAMIYGATSTNLIMDARPTTNAMANTARGAGTENMDHYKEGRKVYLGIDHIHAMRESLAKVVEALKEADAMSASINDNLPGQIGHLSLLDRQALRRSGWLKHISNIMEGTVLLVRNVHVNASHVLIHCSDGWDRTSQLSSLSQLCLDPFYRTMRGFQILVEKDWLGFGHRFLDRCGHLSSEKFFVAPVENANGGTDAKQALAFLTSVQNRIISPHHIKETSPVFHQFLESVRQIQRQFPQRFEFNERFLHKLYYHLYSCQFGTFLYNCERERRVAEDGPPPCDRTISVWDFFNSPPETEKNLNPDYDPTLDDRNSRLPKADMGVLFPNPKDVRFWHELYGRSDEEMNGRIVTGQVREGGVELSAPVEDAEDDPVLRTGTPSKMQLSPSPAASPAPVLPPARSTIVANPSTLQPSQPSTSRGLWSSSAELLSRPEDHSSGSPSPVWQPAGSPARSSSPGSAYTTPPNRTRTAPKPDLFGEGVKSVWGKFSSNASAAFSVVQDAYDGVTKDFKGLSASSASGDGEMTDKTAELRSRDSLEAWGDDQPSSRHIPQASTIGPSSNPWASVKGGRLVTPAPFENPWSSVRTSSPRQSALIQDLFDPSTELPRNSTMERVSPRQESSYRSASPIRLFDSSTAELTVTPSKPATASSSSIPPPVLETPPPASNTDPLGVGSF</sequence>
<dbReference type="InterPro" id="IPR029021">
    <property type="entry name" value="Prot-tyrosine_phosphatase-like"/>
</dbReference>
<dbReference type="STRING" id="765440.A0A0C3F4R7"/>
<keyword evidence="7" id="KW-1185">Reference proteome</keyword>
<dbReference type="HOGENOM" id="CLU_001839_0_0_1"/>
<dbReference type="OrthoDB" id="271628at2759"/>
<proteinExistence type="inferred from homology"/>
<dbReference type="InterPro" id="IPR030564">
    <property type="entry name" value="Myotubularin"/>
</dbReference>
<name>A0A0C3F4R7_PILCF</name>
<dbReference type="AlphaFoldDB" id="A0A0C3F4R7"/>
<dbReference type="InterPro" id="IPR010569">
    <property type="entry name" value="Myotubularin-like_Pase_dom"/>
</dbReference>
<reference evidence="6 7" key="1">
    <citation type="submission" date="2014-04" db="EMBL/GenBank/DDBJ databases">
        <authorList>
            <consortium name="DOE Joint Genome Institute"/>
            <person name="Kuo A."/>
            <person name="Tarkka M."/>
            <person name="Buscot F."/>
            <person name="Kohler A."/>
            <person name="Nagy L.G."/>
            <person name="Floudas D."/>
            <person name="Copeland A."/>
            <person name="Barry K.W."/>
            <person name="Cichocki N."/>
            <person name="Veneault-Fourrey C."/>
            <person name="LaButti K."/>
            <person name="Lindquist E.A."/>
            <person name="Lipzen A."/>
            <person name="Lundell T."/>
            <person name="Morin E."/>
            <person name="Murat C."/>
            <person name="Sun H."/>
            <person name="Tunlid A."/>
            <person name="Henrissat B."/>
            <person name="Grigoriev I.V."/>
            <person name="Hibbett D.S."/>
            <person name="Martin F."/>
            <person name="Nordberg H.P."/>
            <person name="Cantor M.N."/>
            <person name="Hua S.X."/>
        </authorList>
    </citation>
    <scope>NUCLEOTIDE SEQUENCE [LARGE SCALE GENOMIC DNA]</scope>
    <source>
        <strain evidence="6 7">F 1598</strain>
    </source>
</reference>
<dbReference type="PANTHER" id="PTHR10807:SF128">
    <property type="entry name" value="PHOSPHATIDYLINOSITOL-3,5-BISPHOSPHATE 3-PHOSPHATASE"/>
    <property type="match status" value="1"/>
</dbReference>
<dbReference type="InterPro" id="IPR048994">
    <property type="entry name" value="PH-GRAM_MTMR6-9"/>
</dbReference>
<feature type="region of interest" description="Disordered" evidence="4">
    <location>
        <begin position="775"/>
        <end position="912"/>
    </location>
</feature>
<dbReference type="Pfam" id="PF06602">
    <property type="entry name" value="Myotub-related"/>
    <property type="match status" value="1"/>
</dbReference>
<feature type="compositionally biased region" description="Low complexity" evidence="4">
    <location>
        <begin position="878"/>
        <end position="889"/>
    </location>
</feature>
<feature type="compositionally biased region" description="Low complexity" evidence="4">
    <location>
        <begin position="636"/>
        <end position="656"/>
    </location>
</feature>
<dbReference type="PROSITE" id="PS00383">
    <property type="entry name" value="TYR_PHOSPHATASE_1"/>
    <property type="match status" value="1"/>
</dbReference>
<evidence type="ECO:0000313" key="6">
    <source>
        <dbReference type="EMBL" id="KIM79665.1"/>
    </source>
</evidence>
<feature type="compositionally biased region" description="Pro residues" evidence="4">
    <location>
        <begin position="890"/>
        <end position="901"/>
    </location>
</feature>
<feature type="compositionally biased region" description="Polar residues" evidence="4">
    <location>
        <begin position="842"/>
        <end position="861"/>
    </location>
</feature>
<dbReference type="PANTHER" id="PTHR10807">
    <property type="entry name" value="MYOTUBULARIN-RELATED"/>
    <property type="match status" value="1"/>
</dbReference>
<dbReference type="Pfam" id="PF21098">
    <property type="entry name" value="PH-GRAM_MTMR6-like"/>
    <property type="match status" value="1"/>
</dbReference>
<dbReference type="SUPFAM" id="SSF52799">
    <property type="entry name" value="(Phosphotyrosine protein) phosphatases II"/>
    <property type="match status" value="1"/>
</dbReference>
<dbReference type="FunCoup" id="A0A0C3F4R7">
    <property type="interactions" value="201"/>
</dbReference>
<dbReference type="GO" id="GO:0005737">
    <property type="term" value="C:cytoplasm"/>
    <property type="evidence" value="ECO:0007669"/>
    <property type="project" value="TreeGrafter"/>
</dbReference>
<evidence type="ECO:0000256" key="3">
    <source>
        <dbReference type="PIRSR" id="PIRSR630564-2"/>
    </source>
</evidence>
<accession>A0A0C3F4R7</accession>
<dbReference type="InterPro" id="IPR016130">
    <property type="entry name" value="Tyr_Pase_AS"/>
</dbReference>
<dbReference type="GO" id="GO:0046856">
    <property type="term" value="P:phosphatidylinositol dephosphorylation"/>
    <property type="evidence" value="ECO:0007669"/>
    <property type="project" value="TreeGrafter"/>
</dbReference>
<dbReference type="Gene3D" id="2.30.29.30">
    <property type="entry name" value="Pleckstrin-homology domain (PH domain)/Phosphotyrosine-binding domain (PTB)"/>
    <property type="match status" value="1"/>
</dbReference>
<organism evidence="6 7">
    <name type="scientific">Piloderma croceum (strain F 1598)</name>
    <dbReference type="NCBI Taxonomy" id="765440"/>
    <lineage>
        <taxon>Eukaryota</taxon>
        <taxon>Fungi</taxon>
        <taxon>Dikarya</taxon>
        <taxon>Basidiomycota</taxon>
        <taxon>Agaricomycotina</taxon>
        <taxon>Agaricomycetes</taxon>
        <taxon>Agaricomycetidae</taxon>
        <taxon>Atheliales</taxon>
        <taxon>Atheliaceae</taxon>
        <taxon>Piloderma</taxon>
    </lineage>
</organism>
<dbReference type="SUPFAM" id="SSF50729">
    <property type="entry name" value="PH domain-like"/>
    <property type="match status" value="1"/>
</dbReference>
<evidence type="ECO:0000259" key="5">
    <source>
        <dbReference type="PROSITE" id="PS51339"/>
    </source>
</evidence>
<dbReference type="InterPro" id="IPR011993">
    <property type="entry name" value="PH-like_dom_sf"/>
</dbReference>
<evidence type="ECO:0000256" key="1">
    <source>
        <dbReference type="ARBA" id="ARBA00007471"/>
    </source>
</evidence>
<dbReference type="GO" id="GO:0016020">
    <property type="term" value="C:membrane"/>
    <property type="evidence" value="ECO:0007669"/>
    <property type="project" value="TreeGrafter"/>
</dbReference>
<dbReference type="EMBL" id="KN833008">
    <property type="protein sequence ID" value="KIM79665.1"/>
    <property type="molecule type" value="Genomic_DNA"/>
</dbReference>
<dbReference type="Proteomes" id="UP000054166">
    <property type="component" value="Unassembled WGS sequence"/>
</dbReference>
<evidence type="ECO:0000313" key="7">
    <source>
        <dbReference type="Proteomes" id="UP000054166"/>
    </source>
</evidence>
<evidence type="ECO:0000256" key="4">
    <source>
        <dbReference type="SAM" id="MobiDB-lite"/>
    </source>
</evidence>
<gene>
    <name evidence="6" type="ORF">PILCRDRAFT_823203</name>
</gene>
<comment type="similarity">
    <text evidence="1">Belongs to the protein-tyrosine phosphatase family. Non-receptor class myotubularin subfamily.</text>
</comment>
<feature type="active site" description="Phosphocysteine intermediate" evidence="2">
    <location>
        <position position="365"/>
    </location>
</feature>
<protein>
    <recommendedName>
        <fullName evidence="5">Myotubularin phosphatase domain-containing protein</fullName>
    </recommendedName>
</protein>
<reference evidence="7" key="2">
    <citation type="submission" date="2015-01" db="EMBL/GenBank/DDBJ databases">
        <title>Evolutionary Origins and Diversification of the Mycorrhizal Mutualists.</title>
        <authorList>
            <consortium name="DOE Joint Genome Institute"/>
            <consortium name="Mycorrhizal Genomics Consortium"/>
            <person name="Kohler A."/>
            <person name="Kuo A."/>
            <person name="Nagy L.G."/>
            <person name="Floudas D."/>
            <person name="Copeland A."/>
            <person name="Barry K.W."/>
            <person name="Cichocki N."/>
            <person name="Veneault-Fourrey C."/>
            <person name="LaButti K."/>
            <person name="Lindquist E.A."/>
            <person name="Lipzen A."/>
            <person name="Lundell T."/>
            <person name="Morin E."/>
            <person name="Murat C."/>
            <person name="Riley R."/>
            <person name="Ohm R."/>
            <person name="Sun H."/>
            <person name="Tunlid A."/>
            <person name="Henrissat B."/>
            <person name="Grigoriev I.V."/>
            <person name="Hibbett D.S."/>
            <person name="Martin F."/>
        </authorList>
    </citation>
    <scope>NUCLEOTIDE SEQUENCE [LARGE SCALE GENOMIC DNA]</scope>
    <source>
        <strain evidence="7">F 1598</strain>
    </source>
</reference>
<feature type="compositionally biased region" description="Polar residues" evidence="4">
    <location>
        <begin position="817"/>
        <end position="831"/>
    </location>
</feature>
<feature type="compositionally biased region" description="Polar residues" evidence="4">
    <location>
        <begin position="784"/>
        <end position="800"/>
    </location>
</feature>